<dbReference type="RefSeq" id="WP_116065060.1">
    <property type="nucleotide sequence ID" value="NZ_QRDZ01000041.1"/>
</dbReference>
<dbReference type="GO" id="GO:0003700">
    <property type="term" value="F:DNA-binding transcription factor activity"/>
    <property type="evidence" value="ECO:0007669"/>
    <property type="project" value="InterPro"/>
</dbReference>
<evidence type="ECO:0000259" key="4">
    <source>
        <dbReference type="PROSITE" id="PS01124"/>
    </source>
</evidence>
<dbReference type="InterPro" id="IPR003313">
    <property type="entry name" value="AraC-bd"/>
</dbReference>
<reference evidence="5 6" key="1">
    <citation type="submission" date="2018-07" db="EMBL/GenBank/DDBJ databases">
        <title>Genomic Encyclopedia of Type Strains, Phase III (KMG-III): the genomes of soil and plant-associated and newly described type strains.</title>
        <authorList>
            <person name="Whitman W."/>
        </authorList>
    </citation>
    <scope>NUCLEOTIDE SEQUENCE [LARGE SCALE GENOMIC DNA]</scope>
    <source>
        <strain evidence="5 6">CECT 7287</strain>
    </source>
</reference>
<dbReference type="InterPro" id="IPR020449">
    <property type="entry name" value="Tscrpt_reg_AraC-type_HTH"/>
</dbReference>
<protein>
    <submittedName>
        <fullName evidence="5">AraC-like DNA-binding protein</fullName>
    </submittedName>
</protein>
<dbReference type="InterPro" id="IPR009057">
    <property type="entry name" value="Homeodomain-like_sf"/>
</dbReference>
<feature type="domain" description="HTH araC/xylS-type" evidence="4">
    <location>
        <begin position="182"/>
        <end position="280"/>
    </location>
</feature>
<dbReference type="InterPro" id="IPR018060">
    <property type="entry name" value="HTH_AraC"/>
</dbReference>
<name>A0A3D9I2B6_9BACL</name>
<dbReference type="SMART" id="SM00342">
    <property type="entry name" value="HTH_ARAC"/>
    <property type="match status" value="1"/>
</dbReference>
<dbReference type="InterPro" id="IPR014710">
    <property type="entry name" value="RmlC-like_jellyroll"/>
</dbReference>
<dbReference type="PROSITE" id="PS01124">
    <property type="entry name" value="HTH_ARAC_FAMILY_2"/>
    <property type="match status" value="1"/>
</dbReference>
<gene>
    <name evidence="5" type="ORF">DFP98_14130</name>
</gene>
<dbReference type="EMBL" id="QRDZ01000041">
    <property type="protein sequence ID" value="RED55903.1"/>
    <property type="molecule type" value="Genomic_DNA"/>
</dbReference>
<dbReference type="PANTHER" id="PTHR43280:SF28">
    <property type="entry name" value="HTH-TYPE TRANSCRIPTIONAL ACTIVATOR RHAS"/>
    <property type="match status" value="1"/>
</dbReference>
<evidence type="ECO:0000313" key="5">
    <source>
        <dbReference type="EMBL" id="RED55903.1"/>
    </source>
</evidence>
<dbReference type="GO" id="GO:0043565">
    <property type="term" value="F:sequence-specific DNA binding"/>
    <property type="evidence" value="ECO:0007669"/>
    <property type="project" value="InterPro"/>
</dbReference>
<evidence type="ECO:0000256" key="3">
    <source>
        <dbReference type="ARBA" id="ARBA00023163"/>
    </source>
</evidence>
<evidence type="ECO:0000313" key="6">
    <source>
        <dbReference type="Proteomes" id="UP000256977"/>
    </source>
</evidence>
<dbReference type="PANTHER" id="PTHR43280">
    <property type="entry name" value="ARAC-FAMILY TRANSCRIPTIONAL REGULATOR"/>
    <property type="match status" value="1"/>
</dbReference>
<keyword evidence="1" id="KW-0805">Transcription regulation</keyword>
<dbReference type="SUPFAM" id="SSF46689">
    <property type="entry name" value="Homeodomain-like"/>
    <property type="match status" value="2"/>
</dbReference>
<keyword evidence="3" id="KW-0804">Transcription</keyword>
<proteinExistence type="predicted"/>
<dbReference type="Proteomes" id="UP000256977">
    <property type="component" value="Unassembled WGS sequence"/>
</dbReference>
<dbReference type="SUPFAM" id="SSF51215">
    <property type="entry name" value="Regulatory protein AraC"/>
    <property type="match status" value="1"/>
</dbReference>
<dbReference type="AlphaFoldDB" id="A0A3D9I2B6"/>
<evidence type="ECO:0000256" key="2">
    <source>
        <dbReference type="ARBA" id="ARBA00023125"/>
    </source>
</evidence>
<keyword evidence="2 5" id="KW-0238">DNA-binding</keyword>
<comment type="caution">
    <text evidence="5">The sequence shown here is derived from an EMBL/GenBank/DDBJ whole genome shotgun (WGS) entry which is preliminary data.</text>
</comment>
<dbReference type="PRINTS" id="PR00032">
    <property type="entry name" value="HTHARAC"/>
</dbReference>
<keyword evidence="6" id="KW-1185">Reference proteome</keyword>
<evidence type="ECO:0000256" key="1">
    <source>
        <dbReference type="ARBA" id="ARBA00023015"/>
    </source>
</evidence>
<dbReference type="OrthoDB" id="182534at2"/>
<dbReference type="InterPro" id="IPR037923">
    <property type="entry name" value="HTH-like"/>
</dbReference>
<dbReference type="Gene3D" id="2.60.120.10">
    <property type="entry name" value="Jelly Rolls"/>
    <property type="match status" value="1"/>
</dbReference>
<dbReference type="Gene3D" id="1.10.10.60">
    <property type="entry name" value="Homeodomain-like"/>
    <property type="match status" value="2"/>
</dbReference>
<accession>A0A3D9I2B6</accession>
<organism evidence="5 6">
    <name type="scientific">Cohnella phaseoli</name>
    <dbReference type="NCBI Taxonomy" id="456490"/>
    <lineage>
        <taxon>Bacteria</taxon>
        <taxon>Bacillati</taxon>
        <taxon>Bacillota</taxon>
        <taxon>Bacilli</taxon>
        <taxon>Bacillales</taxon>
        <taxon>Paenibacillaceae</taxon>
        <taxon>Cohnella</taxon>
    </lineage>
</organism>
<dbReference type="Pfam" id="PF02311">
    <property type="entry name" value="AraC_binding"/>
    <property type="match status" value="1"/>
</dbReference>
<sequence length="283" mass="32059">MFQIPFEHREYPLFADDARPLLVYAGQIGDEPDWAFESHKHDHFTEIIYICDGEGDFRINDRPYRARKGDLLIYHPGVLHEERSDPARPLRTYFCAVSGLRLAGAKPGWLLSEQAEPVIRAESCGPQIEQCFSVLLNELRSQTWGHEMICQHMLNCILILILRIADGQGSESVGGSSHTIGAKAKAFIDLNYTRDLPLSEIASRLYLSPHYLSHAFKEETGNSPINYLIQRRIGEAKTLLLTTTLTVQEIAGRIGYENANYFSMAFKRGTGLTPSEFRKKTKK</sequence>
<dbReference type="Pfam" id="PF12833">
    <property type="entry name" value="HTH_18"/>
    <property type="match status" value="1"/>
</dbReference>